<keyword evidence="1" id="KW-0812">Transmembrane</keyword>
<keyword evidence="1" id="KW-1133">Transmembrane helix</keyword>
<gene>
    <name evidence="2" type="ORF">GUJ93_ZPchr0012g19167</name>
</gene>
<comment type="caution">
    <text evidence="2">The sequence shown here is derived from an EMBL/GenBank/DDBJ whole genome shotgun (WGS) entry which is preliminary data.</text>
</comment>
<reference evidence="2" key="1">
    <citation type="journal article" date="2021" name="bioRxiv">
        <title>Whole Genome Assembly and Annotation of Northern Wild Rice, Zizania palustris L., Supports a Whole Genome Duplication in the Zizania Genus.</title>
        <authorList>
            <person name="Haas M."/>
            <person name="Kono T."/>
            <person name="Macchietto M."/>
            <person name="Millas R."/>
            <person name="McGilp L."/>
            <person name="Shao M."/>
            <person name="Duquette J."/>
            <person name="Hirsch C.N."/>
            <person name="Kimball J."/>
        </authorList>
    </citation>
    <scope>NUCLEOTIDE SEQUENCE</scope>
    <source>
        <tissue evidence="2">Fresh leaf tissue</tissue>
    </source>
</reference>
<evidence type="ECO:0000313" key="2">
    <source>
        <dbReference type="EMBL" id="KAG8092330.1"/>
    </source>
</evidence>
<organism evidence="2 3">
    <name type="scientific">Zizania palustris</name>
    <name type="common">Northern wild rice</name>
    <dbReference type="NCBI Taxonomy" id="103762"/>
    <lineage>
        <taxon>Eukaryota</taxon>
        <taxon>Viridiplantae</taxon>
        <taxon>Streptophyta</taxon>
        <taxon>Embryophyta</taxon>
        <taxon>Tracheophyta</taxon>
        <taxon>Spermatophyta</taxon>
        <taxon>Magnoliopsida</taxon>
        <taxon>Liliopsida</taxon>
        <taxon>Poales</taxon>
        <taxon>Poaceae</taxon>
        <taxon>BOP clade</taxon>
        <taxon>Oryzoideae</taxon>
        <taxon>Oryzeae</taxon>
        <taxon>Zizaniinae</taxon>
        <taxon>Zizania</taxon>
    </lineage>
</organism>
<evidence type="ECO:0000313" key="3">
    <source>
        <dbReference type="Proteomes" id="UP000729402"/>
    </source>
</evidence>
<sequence>MRLRSKLTACLGHLKSYHVSNRAAGIPARAPTFPFGLYRAIVRAGADNRPLMLAPVTIGLVLASLAAYYRWLHNQNTTSFRLEGVGLKMFRLRMVNR</sequence>
<accession>A0A8J5WKK4</accession>
<evidence type="ECO:0000256" key="1">
    <source>
        <dbReference type="SAM" id="Phobius"/>
    </source>
</evidence>
<proteinExistence type="predicted"/>
<keyword evidence="1" id="KW-0472">Membrane</keyword>
<name>A0A8J5WKK4_ZIZPA</name>
<feature type="transmembrane region" description="Helical" evidence="1">
    <location>
        <begin position="51"/>
        <end position="71"/>
    </location>
</feature>
<protein>
    <submittedName>
        <fullName evidence="2">Uncharacterized protein</fullName>
    </submittedName>
</protein>
<dbReference type="Proteomes" id="UP000729402">
    <property type="component" value="Unassembled WGS sequence"/>
</dbReference>
<dbReference type="AlphaFoldDB" id="A0A8J5WKK4"/>
<dbReference type="EMBL" id="JAAALK010000080">
    <property type="protein sequence ID" value="KAG8092330.1"/>
    <property type="molecule type" value="Genomic_DNA"/>
</dbReference>
<reference evidence="2" key="2">
    <citation type="submission" date="2021-02" db="EMBL/GenBank/DDBJ databases">
        <authorList>
            <person name="Kimball J.A."/>
            <person name="Haas M.W."/>
            <person name="Macchietto M."/>
            <person name="Kono T."/>
            <person name="Duquette J."/>
            <person name="Shao M."/>
        </authorList>
    </citation>
    <scope>NUCLEOTIDE SEQUENCE</scope>
    <source>
        <tissue evidence="2">Fresh leaf tissue</tissue>
    </source>
</reference>
<keyword evidence="3" id="KW-1185">Reference proteome</keyword>